<reference evidence="2 3" key="1">
    <citation type="submission" date="2014-05" db="EMBL/GenBank/DDBJ databases">
        <title>Complete genome sequence of the Streptomyces mutabilis TRM45540.</title>
        <authorList>
            <person name="Luo X."/>
            <person name="Zhang L."/>
        </authorList>
    </citation>
    <scope>NUCLEOTIDE SEQUENCE [LARGE SCALE GENOMIC DNA]</scope>
    <source>
        <strain evidence="2 3">TRM45540</strain>
    </source>
</reference>
<keyword evidence="3" id="KW-1185">Reference proteome</keyword>
<dbReference type="RefSeq" id="WP_043378927.1">
    <property type="nucleotide sequence ID" value="NZ_KN039947.1"/>
</dbReference>
<comment type="caution">
    <text evidence="2">The sequence shown here is derived from an EMBL/GenBank/DDBJ whole genome shotgun (WGS) entry which is preliminary data.</text>
</comment>
<dbReference type="HOGENOM" id="CLU_100227_0_0_11"/>
<keyword evidence="1" id="KW-1133">Transmembrane helix</keyword>
<accession>A0A086MWH7</accession>
<feature type="transmembrane region" description="Helical" evidence="1">
    <location>
        <begin position="128"/>
        <end position="146"/>
    </location>
</feature>
<feature type="transmembrane region" description="Helical" evidence="1">
    <location>
        <begin position="99"/>
        <end position="122"/>
    </location>
</feature>
<sequence length="177" mass="18561">MPRSSLRLRQSARVLRHWVARPDVLFGGVYGAVLASSMVAALTEQGATAPADRLSSAKWLVVTAVASALAHGYAHLIARRGDQTVHGVRAAARLLLSEWPLVLATVPTLALLLGAAWGWWPSRAIEDVAFAVNVGLLFAWGLLAARAGGRTWGSSLKIGTADALLGLAVVVANAVIK</sequence>
<keyword evidence="1" id="KW-0812">Transmembrane</keyword>
<feature type="transmembrane region" description="Helical" evidence="1">
    <location>
        <begin position="59"/>
        <end position="78"/>
    </location>
</feature>
<feature type="transmembrane region" description="Helical" evidence="1">
    <location>
        <begin position="20"/>
        <end position="39"/>
    </location>
</feature>
<protein>
    <recommendedName>
        <fullName evidence="4">Integral membrane protein</fullName>
    </recommendedName>
</protein>
<gene>
    <name evidence="2" type="ORF">FM21_20700</name>
</gene>
<dbReference type="AlphaFoldDB" id="A0A086MWH7"/>
<evidence type="ECO:0000313" key="3">
    <source>
        <dbReference type="Proteomes" id="UP000029095"/>
    </source>
</evidence>
<feature type="transmembrane region" description="Helical" evidence="1">
    <location>
        <begin position="158"/>
        <end position="176"/>
    </location>
</feature>
<dbReference type="Proteomes" id="UP000029095">
    <property type="component" value="Unassembled WGS sequence"/>
</dbReference>
<proteinExistence type="predicted"/>
<keyword evidence="1" id="KW-0472">Membrane</keyword>
<evidence type="ECO:0000256" key="1">
    <source>
        <dbReference type="SAM" id="Phobius"/>
    </source>
</evidence>
<dbReference type="STRING" id="1915400.FM21_20700"/>
<name>A0A086MWH7_9ACTN</name>
<organism evidence="2 3">
    <name type="scientific">Streptomyces mutabilis</name>
    <dbReference type="NCBI Taxonomy" id="67332"/>
    <lineage>
        <taxon>Bacteria</taxon>
        <taxon>Bacillati</taxon>
        <taxon>Actinomycetota</taxon>
        <taxon>Actinomycetes</taxon>
        <taxon>Kitasatosporales</taxon>
        <taxon>Streptomycetaceae</taxon>
        <taxon>Streptomyces</taxon>
    </lineage>
</organism>
<evidence type="ECO:0008006" key="4">
    <source>
        <dbReference type="Google" id="ProtNLM"/>
    </source>
</evidence>
<dbReference type="EMBL" id="JNFQ01000002">
    <property type="protein sequence ID" value="KFG73245.1"/>
    <property type="molecule type" value="Genomic_DNA"/>
</dbReference>
<evidence type="ECO:0000313" key="2">
    <source>
        <dbReference type="EMBL" id="KFG73245.1"/>
    </source>
</evidence>